<evidence type="ECO:0000313" key="3">
    <source>
        <dbReference type="Proteomes" id="UP000322873"/>
    </source>
</evidence>
<proteinExistence type="predicted"/>
<name>A0A5M9J785_MONFR</name>
<protein>
    <submittedName>
        <fullName evidence="2">Uncharacterized protein</fullName>
    </submittedName>
</protein>
<comment type="caution">
    <text evidence="2">The sequence shown here is derived from an EMBL/GenBank/DDBJ whole genome shotgun (WGS) entry which is preliminary data.</text>
</comment>
<gene>
    <name evidence="2" type="ORF">EYC84_011582</name>
</gene>
<feature type="region of interest" description="Disordered" evidence="1">
    <location>
        <begin position="25"/>
        <end position="50"/>
    </location>
</feature>
<reference evidence="2 3" key="1">
    <citation type="submission" date="2019-06" db="EMBL/GenBank/DDBJ databases">
        <title>Genome Sequence of the Brown Rot Fungal Pathogen Monilinia fructicola.</title>
        <authorList>
            <person name="De Miccolis Angelini R.M."/>
            <person name="Landi L."/>
            <person name="Abate D."/>
            <person name="Pollastro S."/>
            <person name="Romanazzi G."/>
            <person name="Faretra F."/>
        </authorList>
    </citation>
    <scope>NUCLEOTIDE SEQUENCE [LARGE SCALE GENOMIC DNA]</scope>
    <source>
        <strain evidence="2 3">Mfrc123</strain>
    </source>
</reference>
<accession>A0A5M9J785</accession>
<sequence>MKEGKGEGKERRRDQARQMCILSQAKASKEAREESTWTGHQPQAGAIQAGKESVSAGHCALAAREQASKRMC</sequence>
<dbReference type="AlphaFoldDB" id="A0A5M9J785"/>
<evidence type="ECO:0000256" key="1">
    <source>
        <dbReference type="SAM" id="MobiDB-lite"/>
    </source>
</evidence>
<keyword evidence="3" id="KW-1185">Reference proteome</keyword>
<dbReference type="Proteomes" id="UP000322873">
    <property type="component" value="Unassembled WGS sequence"/>
</dbReference>
<dbReference type="EMBL" id="VICG01000015">
    <property type="protein sequence ID" value="KAA8564677.1"/>
    <property type="molecule type" value="Genomic_DNA"/>
</dbReference>
<evidence type="ECO:0000313" key="2">
    <source>
        <dbReference type="EMBL" id="KAA8564677.1"/>
    </source>
</evidence>
<organism evidence="2 3">
    <name type="scientific">Monilinia fructicola</name>
    <name type="common">Brown rot fungus</name>
    <name type="synonym">Ciboria fructicola</name>
    <dbReference type="NCBI Taxonomy" id="38448"/>
    <lineage>
        <taxon>Eukaryota</taxon>
        <taxon>Fungi</taxon>
        <taxon>Dikarya</taxon>
        <taxon>Ascomycota</taxon>
        <taxon>Pezizomycotina</taxon>
        <taxon>Leotiomycetes</taxon>
        <taxon>Helotiales</taxon>
        <taxon>Sclerotiniaceae</taxon>
        <taxon>Monilinia</taxon>
    </lineage>
</organism>